<dbReference type="InterPro" id="IPR052156">
    <property type="entry name" value="BCAA_Transport_ATP-bd_LivF"/>
</dbReference>
<evidence type="ECO:0000313" key="7">
    <source>
        <dbReference type="EMBL" id="RKO67894.1"/>
    </source>
</evidence>
<protein>
    <submittedName>
        <fullName evidence="7">ABC transporter ATP-binding protein</fullName>
    </submittedName>
</protein>
<dbReference type="PIRSF" id="PIRSF039137">
    <property type="entry name" value="ABC_branched_ATPase"/>
    <property type="match status" value="1"/>
</dbReference>
<evidence type="ECO:0000256" key="3">
    <source>
        <dbReference type="ARBA" id="ARBA00022741"/>
    </source>
</evidence>
<evidence type="ECO:0000259" key="6">
    <source>
        <dbReference type="PROSITE" id="PS50893"/>
    </source>
</evidence>
<dbReference type="GO" id="GO:0015658">
    <property type="term" value="F:branched-chain amino acid transmembrane transporter activity"/>
    <property type="evidence" value="ECO:0007669"/>
    <property type="project" value="InterPro"/>
</dbReference>
<comment type="similarity">
    <text evidence="1">Belongs to the ABC transporter superfamily.</text>
</comment>
<dbReference type="PROSITE" id="PS00211">
    <property type="entry name" value="ABC_TRANSPORTER_1"/>
    <property type="match status" value="1"/>
</dbReference>
<dbReference type="SMART" id="SM00382">
    <property type="entry name" value="AAA"/>
    <property type="match status" value="1"/>
</dbReference>
<comment type="caution">
    <text evidence="7">The sequence shown here is derived from an EMBL/GenBank/DDBJ whole genome shotgun (WGS) entry which is preliminary data.</text>
</comment>
<dbReference type="InterPro" id="IPR030660">
    <property type="entry name" value="ABC_branched_ATPase_LivF/BraG"/>
</dbReference>
<name>A0A494X544_9FIRM</name>
<evidence type="ECO:0000256" key="1">
    <source>
        <dbReference type="ARBA" id="ARBA00005417"/>
    </source>
</evidence>
<dbReference type="AlphaFoldDB" id="A0A494X544"/>
<dbReference type="GO" id="GO:0015807">
    <property type="term" value="P:L-amino acid transport"/>
    <property type="evidence" value="ECO:0007669"/>
    <property type="project" value="TreeGrafter"/>
</dbReference>
<proteinExistence type="inferred from homology"/>
<dbReference type="EMBL" id="RBWE01000001">
    <property type="protein sequence ID" value="RKO67894.1"/>
    <property type="molecule type" value="Genomic_DNA"/>
</dbReference>
<dbReference type="InterPro" id="IPR027417">
    <property type="entry name" value="P-loop_NTPase"/>
</dbReference>
<accession>A0A494X544</accession>
<reference evidence="7 8" key="1">
    <citation type="submission" date="2018-10" db="EMBL/GenBank/DDBJ databases">
        <authorList>
            <person name="Grouzdev D.S."/>
            <person name="Krutkina M.S."/>
            <person name="Tourova T.P."/>
            <person name="Nazina T.N."/>
        </authorList>
    </citation>
    <scope>NUCLEOTIDE SEQUENCE [LARGE SCALE GENOMIC DNA]</scope>
    <source>
        <strain evidence="7 8">435</strain>
    </source>
</reference>
<dbReference type="Gene3D" id="3.40.50.300">
    <property type="entry name" value="P-loop containing nucleotide triphosphate hydrolases"/>
    <property type="match status" value="1"/>
</dbReference>
<dbReference type="Pfam" id="PF00005">
    <property type="entry name" value="ABC_tran"/>
    <property type="match status" value="1"/>
</dbReference>
<keyword evidence="3" id="KW-0547">Nucleotide-binding</keyword>
<sequence length="236" mass="25966">MALLEIDNINVYYGEMCVLRNVSVQVEAGEIICVVGANGAGKSTLINTISGLLKPKTGRILFNGEEISRLEAHQVVEKGVVQVPEGRRLFPNMSVEENLLIGSYTPISRKKRKENMEKVFTLLPRLAERRKQIARTMSGGEQQMLAIGRALMADPKLLMLDEPSLGLAPKLVSHVLDLIQNIAAQGVTVLLVEQNVYHALKLCNRGYVLENGTIALMGTAEELLNNPYVKKAYLGL</sequence>
<organism evidence="7 8">
    <name type="scientific">Desulfofundulus salinus</name>
    <dbReference type="NCBI Taxonomy" id="2419843"/>
    <lineage>
        <taxon>Bacteria</taxon>
        <taxon>Bacillati</taxon>
        <taxon>Bacillota</taxon>
        <taxon>Clostridia</taxon>
        <taxon>Eubacteriales</taxon>
        <taxon>Peptococcaceae</taxon>
        <taxon>Desulfofundulus</taxon>
    </lineage>
</organism>
<dbReference type="InterPro" id="IPR017871">
    <property type="entry name" value="ABC_transporter-like_CS"/>
</dbReference>
<evidence type="ECO:0000313" key="8">
    <source>
        <dbReference type="Proteomes" id="UP000271256"/>
    </source>
</evidence>
<keyword evidence="4 7" id="KW-0067">ATP-binding</keyword>
<dbReference type="GO" id="GO:0005524">
    <property type="term" value="F:ATP binding"/>
    <property type="evidence" value="ECO:0007669"/>
    <property type="project" value="UniProtKB-KW"/>
</dbReference>
<evidence type="ECO:0000256" key="2">
    <source>
        <dbReference type="ARBA" id="ARBA00022448"/>
    </source>
</evidence>
<dbReference type="InterPro" id="IPR003439">
    <property type="entry name" value="ABC_transporter-like_ATP-bd"/>
</dbReference>
<dbReference type="SUPFAM" id="SSF52540">
    <property type="entry name" value="P-loop containing nucleoside triphosphate hydrolases"/>
    <property type="match status" value="1"/>
</dbReference>
<feature type="domain" description="ABC transporter" evidence="6">
    <location>
        <begin position="4"/>
        <end position="236"/>
    </location>
</feature>
<dbReference type="InterPro" id="IPR003593">
    <property type="entry name" value="AAA+_ATPase"/>
</dbReference>
<dbReference type="Proteomes" id="UP000271256">
    <property type="component" value="Unassembled WGS sequence"/>
</dbReference>
<dbReference type="GO" id="GO:0016887">
    <property type="term" value="F:ATP hydrolysis activity"/>
    <property type="evidence" value="ECO:0007669"/>
    <property type="project" value="InterPro"/>
</dbReference>
<evidence type="ECO:0000256" key="5">
    <source>
        <dbReference type="ARBA" id="ARBA00022970"/>
    </source>
</evidence>
<gene>
    <name evidence="7" type="ORF">D7024_13765</name>
</gene>
<dbReference type="RefSeq" id="WP_121452283.1">
    <property type="nucleotide sequence ID" value="NZ_RBWE01000001.1"/>
</dbReference>
<evidence type="ECO:0000256" key="4">
    <source>
        <dbReference type="ARBA" id="ARBA00022840"/>
    </source>
</evidence>
<dbReference type="PANTHER" id="PTHR43820:SF4">
    <property type="entry name" value="HIGH-AFFINITY BRANCHED-CHAIN AMINO ACID TRANSPORT ATP-BINDING PROTEIN LIVF"/>
    <property type="match status" value="1"/>
</dbReference>
<dbReference type="OrthoDB" id="9779136at2"/>
<dbReference type="PANTHER" id="PTHR43820">
    <property type="entry name" value="HIGH-AFFINITY BRANCHED-CHAIN AMINO ACID TRANSPORT ATP-BINDING PROTEIN LIVF"/>
    <property type="match status" value="1"/>
</dbReference>
<keyword evidence="2" id="KW-0813">Transport</keyword>
<dbReference type="PROSITE" id="PS50893">
    <property type="entry name" value="ABC_TRANSPORTER_2"/>
    <property type="match status" value="1"/>
</dbReference>
<keyword evidence="5" id="KW-0029">Amino-acid transport</keyword>
<dbReference type="CDD" id="cd03224">
    <property type="entry name" value="ABC_TM1139_LivF_branched"/>
    <property type="match status" value="1"/>
</dbReference>
<keyword evidence="8" id="KW-1185">Reference proteome</keyword>